<dbReference type="STRING" id="1265313.HRUBRA_01426"/>
<proteinExistence type="predicted"/>
<dbReference type="Proteomes" id="UP000029640">
    <property type="component" value="Unassembled WGS sequence"/>
</dbReference>
<dbReference type="RefSeq" id="WP_052094370.1">
    <property type="nucleotide sequence ID" value="NZ_KN234751.1"/>
</dbReference>
<protein>
    <recommendedName>
        <fullName evidence="1">ThuA-like domain-containing protein</fullName>
    </recommendedName>
</protein>
<dbReference type="EMBL" id="AUVB01000042">
    <property type="protein sequence ID" value="KGE03921.1"/>
    <property type="molecule type" value="Genomic_DNA"/>
</dbReference>
<dbReference type="InterPro" id="IPR029010">
    <property type="entry name" value="ThuA-like"/>
</dbReference>
<name>A0A095XW47_9GAMM</name>
<gene>
    <name evidence="2" type="ORF">HRUBRA_01426</name>
</gene>
<dbReference type="AlphaFoldDB" id="A0A095XW47"/>
<organism evidence="2 3">
    <name type="scientific">Pseudohaliea rubra DSM 19751</name>
    <dbReference type="NCBI Taxonomy" id="1265313"/>
    <lineage>
        <taxon>Bacteria</taxon>
        <taxon>Pseudomonadati</taxon>
        <taxon>Pseudomonadota</taxon>
        <taxon>Gammaproteobacteria</taxon>
        <taxon>Cellvibrionales</taxon>
        <taxon>Halieaceae</taxon>
        <taxon>Pseudohaliea</taxon>
    </lineage>
</organism>
<evidence type="ECO:0000259" key="1">
    <source>
        <dbReference type="Pfam" id="PF06283"/>
    </source>
</evidence>
<evidence type="ECO:0000313" key="2">
    <source>
        <dbReference type="EMBL" id="KGE03921.1"/>
    </source>
</evidence>
<dbReference type="Pfam" id="PF06283">
    <property type="entry name" value="ThuA"/>
    <property type="match status" value="1"/>
</dbReference>
<comment type="caution">
    <text evidence="2">The sequence shown here is derived from an EMBL/GenBank/DDBJ whole genome shotgun (WGS) entry which is preliminary data.</text>
</comment>
<dbReference type="eggNOG" id="COG3828">
    <property type="taxonomic scope" value="Bacteria"/>
</dbReference>
<feature type="domain" description="ThuA-like" evidence="1">
    <location>
        <begin position="78"/>
        <end position="220"/>
    </location>
</feature>
<dbReference type="PANTHER" id="PTHR40469:SF2">
    <property type="entry name" value="GALACTOSE-BINDING DOMAIN-LIKE SUPERFAMILY PROTEIN"/>
    <property type="match status" value="1"/>
</dbReference>
<dbReference type="SUPFAM" id="SSF52317">
    <property type="entry name" value="Class I glutamine amidotransferase-like"/>
    <property type="match status" value="1"/>
</dbReference>
<accession>A0A095XW47</accession>
<dbReference type="PANTHER" id="PTHR40469">
    <property type="entry name" value="SECRETED GLYCOSYL HYDROLASE"/>
    <property type="match status" value="1"/>
</dbReference>
<dbReference type="Gene3D" id="3.40.50.880">
    <property type="match status" value="1"/>
</dbReference>
<dbReference type="InterPro" id="IPR029062">
    <property type="entry name" value="Class_I_gatase-like"/>
</dbReference>
<keyword evidence="3" id="KW-1185">Reference proteome</keyword>
<evidence type="ECO:0000313" key="3">
    <source>
        <dbReference type="Proteomes" id="UP000029640"/>
    </source>
</evidence>
<sequence length="231" mass="24375">MDRNLIISGGISHDFADTSRAIAALLAPLGIQSIISDDPEAALSQLDAGSFAMVTVNALRWPMEGEKYDHWRDEWAFSLSPAGRTALTGFVEGGGGLLGLHTAAICFGDWAGWCQLLGGAWRWGQSWHPPLAPVSARPTVGGAAEGLEAFTVVDERYSALALADGIETLLVADDEEGRPQPLAWRHCVGAGRAACDLLGHDAASLAVPGHARTVRSLALWVLGRTVEEVAA</sequence>
<dbReference type="HOGENOM" id="CLU_107974_0_0_6"/>
<reference evidence="2 3" key="1">
    <citation type="journal article" date="2014" name="Genome Announc.">
        <title>Genome Sequence of Gammaproteobacterial Pseudohaliea rubra Type Strain DSM 19751, Isolated from Coastal Seawater of the Mediterranean Sea.</title>
        <authorList>
            <person name="Spring S."/>
            <person name="Fiebig A."/>
            <person name="Riedel T."/>
            <person name="Goker M."/>
            <person name="Klenk H.P."/>
        </authorList>
    </citation>
    <scope>NUCLEOTIDE SEQUENCE [LARGE SCALE GENOMIC DNA]</scope>
    <source>
        <strain evidence="2 3">DSM 19751</strain>
    </source>
</reference>